<feature type="signal peptide" evidence="2">
    <location>
        <begin position="1"/>
        <end position="17"/>
    </location>
</feature>
<feature type="chain" id="PRO_5047117330" description="RxLR effector protein" evidence="2">
    <location>
        <begin position="18"/>
        <end position="195"/>
    </location>
</feature>
<reference evidence="3 4" key="2">
    <citation type="submission" date="2023-12" db="EMBL/GenBank/DDBJ databases">
        <title>Description of an unclassified Opitutus bacterium of Verrucomicrobiota.</title>
        <authorList>
            <person name="Zhang D.-F."/>
        </authorList>
    </citation>
    <scope>NUCLEOTIDE SEQUENCE [LARGE SCALE GENOMIC DNA]</scope>
    <source>
        <strain evidence="3 4">WL0086</strain>
    </source>
</reference>
<dbReference type="Proteomes" id="UP000738431">
    <property type="component" value="Chromosome"/>
</dbReference>
<evidence type="ECO:0000313" key="3">
    <source>
        <dbReference type="EMBL" id="WRQ87100.1"/>
    </source>
</evidence>
<evidence type="ECO:0008006" key="5">
    <source>
        <dbReference type="Google" id="ProtNLM"/>
    </source>
</evidence>
<accession>A0ABZ1C628</accession>
<evidence type="ECO:0000313" key="4">
    <source>
        <dbReference type="Proteomes" id="UP000738431"/>
    </source>
</evidence>
<keyword evidence="2" id="KW-0732">Signal</keyword>
<proteinExistence type="predicted"/>
<sequence length="195" mass="21856">MSLARFTLIALLTTTSAAITTAQDDTSDRKRGISSNLASALADTMPKFNPPPPKEEKEEDDGVDEDLMLKPKNGIVRLPQVVVEGQRPPVFTEREVHTDKGLADIAVKRYFSDTSQALNKFNIPFLTMTQEELAMMMWQEDERLRLLDEINDQSANASFMGDEEKAEELKELAHDTLGRQDYLPTPTAIRTSGRN</sequence>
<dbReference type="EMBL" id="CP139781">
    <property type="protein sequence ID" value="WRQ87100.1"/>
    <property type="molecule type" value="Genomic_DNA"/>
</dbReference>
<organism evidence="3 4">
    <name type="scientific">Actomonas aquatica</name>
    <dbReference type="NCBI Taxonomy" id="2866162"/>
    <lineage>
        <taxon>Bacteria</taxon>
        <taxon>Pseudomonadati</taxon>
        <taxon>Verrucomicrobiota</taxon>
        <taxon>Opitutia</taxon>
        <taxon>Opitutales</taxon>
        <taxon>Opitutaceae</taxon>
        <taxon>Actomonas</taxon>
    </lineage>
</organism>
<protein>
    <recommendedName>
        <fullName evidence="5">RxLR effector protein</fullName>
    </recommendedName>
</protein>
<reference evidence="3 4" key="1">
    <citation type="submission" date="2021-08" db="EMBL/GenBank/DDBJ databases">
        <authorList>
            <person name="Zhang D."/>
            <person name="Zhang A."/>
            <person name="Wang L."/>
        </authorList>
    </citation>
    <scope>NUCLEOTIDE SEQUENCE [LARGE SCALE GENOMIC DNA]</scope>
    <source>
        <strain evidence="3 4">WL0086</strain>
    </source>
</reference>
<gene>
    <name evidence="3" type="ORF">K1X11_019975</name>
</gene>
<feature type="region of interest" description="Disordered" evidence="1">
    <location>
        <begin position="21"/>
        <end position="62"/>
    </location>
</feature>
<keyword evidence="4" id="KW-1185">Reference proteome</keyword>
<evidence type="ECO:0000256" key="2">
    <source>
        <dbReference type="SAM" id="SignalP"/>
    </source>
</evidence>
<dbReference type="RefSeq" id="WP_221029486.1">
    <property type="nucleotide sequence ID" value="NZ_CP139781.1"/>
</dbReference>
<evidence type="ECO:0000256" key="1">
    <source>
        <dbReference type="SAM" id="MobiDB-lite"/>
    </source>
</evidence>
<feature type="region of interest" description="Disordered" evidence="1">
    <location>
        <begin position="175"/>
        <end position="195"/>
    </location>
</feature>
<name>A0ABZ1C628_9BACT</name>